<dbReference type="PANTHER" id="PTHR43861">
    <property type="entry name" value="TRANS-ACONITATE 2-METHYLTRANSFERASE-RELATED"/>
    <property type="match status" value="1"/>
</dbReference>
<accession>A0ABX1GKV3</accession>
<dbReference type="Proteomes" id="UP000765845">
    <property type="component" value="Unassembled WGS sequence"/>
</dbReference>
<dbReference type="GO" id="GO:0032259">
    <property type="term" value="P:methylation"/>
    <property type="evidence" value="ECO:0007669"/>
    <property type="project" value="UniProtKB-KW"/>
</dbReference>
<name>A0ABX1GKV3_9GAMM</name>
<comment type="similarity">
    <text evidence="1">Belongs to the class I-like SAM-binding methyltransferase superfamily. CmoM family.</text>
</comment>
<keyword evidence="1" id="KW-0808">Transferase</keyword>
<dbReference type="RefSeq" id="WP_168452126.1">
    <property type="nucleotide sequence ID" value="NZ_JAAWWK010000009.1"/>
</dbReference>
<protein>
    <recommendedName>
        <fullName evidence="1">tRNA 5-carboxymethoxyuridine methyltransferase</fullName>
        <ecNumber evidence="1">2.1.1.-</ecNumber>
    </recommendedName>
    <alternativeName>
        <fullName evidence="1">cmo5U methyltransferase</fullName>
    </alternativeName>
</protein>
<dbReference type="CDD" id="cd02440">
    <property type="entry name" value="AdoMet_MTases"/>
    <property type="match status" value="1"/>
</dbReference>
<comment type="caution">
    <text evidence="3">The sequence shown here is derived from an EMBL/GenBank/DDBJ whole genome shotgun (WGS) entry which is preliminary data.</text>
</comment>
<comment type="catalytic activity">
    <reaction evidence="1">
        <text>5-carboxymethoxyuridine(34) in tRNA + S-adenosyl-L-methionine = 5-methoxycarbonylmethoxyuridine(34) in tRNA + S-adenosyl-L-homocysteine</text>
        <dbReference type="Rhea" id="RHEA:54080"/>
        <dbReference type="Rhea" id="RHEA-COMP:13383"/>
        <dbReference type="Rhea" id="RHEA-COMP:13781"/>
        <dbReference type="ChEBI" id="CHEBI:57856"/>
        <dbReference type="ChEBI" id="CHEBI:59789"/>
        <dbReference type="ChEBI" id="CHEBI:136879"/>
        <dbReference type="ChEBI" id="CHEBI:138053"/>
    </reaction>
</comment>
<feature type="binding site" evidence="1">
    <location>
        <position position="73"/>
    </location>
    <ligand>
        <name>S-adenosyl-L-methionine</name>
        <dbReference type="ChEBI" id="CHEBI:59789"/>
    </ligand>
</feature>
<dbReference type="EMBL" id="JAAWWK010000009">
    <property type="protein sequence ID" value="NKI19605.1"/>
    <property type="molecule type" value="Genomic_DNA"/>
</dbReference>
<keyword evidence="1 3" id="KW-0489">Methyltransferase</keyword>
<feature type="binding site" evidence="1">
    <location>
        <position position="115"/>
    </location>
    <ligand>
        <name>S-adenosyl-L-methionine</name>
        <dbReference type="ChEBI" id="CHEBI:59789"/>
    </ligand>
</feature>
<comment type="function">
    <text evidence="1">Catalyzes the methylation of 5-carboxymethoxyuridine (cmo5U) to form 5-methoxycarbonylmethoxyuridine (mcmo5U) at position 34 in tRNAs.</text>
</comment>
<keyword evidence="1" id="KW-0949">S-adenosyl-L-methionine</keyword>
<dbReference type="Pfam" id="PF08241">
    <property type="entry name" value="Methyltransf_11"/>
    <property type="match status" value="1"/>
</dbReference>
<feature type="domain" description="Methyltransferase type 11" evidence="2">
    <location>
        <begin position="50"/>
        <end position="142"/>
    </location>
</feature>
<evidence type="ECO:0000313" key="4">
    <source>
        <dbReference type="Proteomes" id="UP000765845"/>
    </source>
</evidence>
<evidence type="ECO:0000259" key="2">
    <source>
        <dbReference type="Pfam" id="PF08241"/>
    </source>
</evidence>
<dbReference type="Gene3D" id="3.40.50.150">
    <property type="entry name" value="Vaccinia Virus protein VP39"/>
    <property type="match status" value="1"/>
</dbReference>
<dbReference type="EC" id="2.1.1.-" evidence="1"/>
<keyword evidence="1" id="KW-0819">tRNA processing</keyword>
<dbReference type="HAMAP" id="MF_02057">
    <property type="entry name" value="tRNA_methyltr_CmoM"/>
    <property type="match status" value="1"/>
</dbReference>
<comment type="caution">
    <text evidence="1">Lacks conserved residue(s) required for the propagation of feature annotation.</text>
</comment>
<evidence type="ECO:0000313" key="3">
    <source>
        <dbReference type="EMBL" id="NKI19605.1"/>
    </source>
</evidence>
<proteinExistence type="inferred from homology"/>
<dbReference type="GO" id="GO:0008168">
    <property type="term" value="F:methyltransferase activity"/>
    <property type="evidence" value="ECO:0007669"/>
    <property type="project" value="UniProtKB-KW"/>
</dbReference>
<keyword evidence="4" id="KW-1185">Reference proteome</keyword>
<dbReference type="SUPFAM" id="SSF53335">
    <property type="entry name" value="S-adenosyl-L-methionine-dependent methyltransferases"/>
    <property type="match status" value="1"/>
</dbReference>
<organism evidence="3 4">
    <name type="scientific">Spongiibacter thalassae</name>
    <dbReference type="NCBI Taxonomy" id="2721624"/>
    <lineage>
        <taxon>Bacteria</taxon>
        <taxon>Pseudomonadati</taxon>
        <taxon>Pseudomonadota</taxon>
        <taxon>Gammaproteobacteria</taxon>
        <taxon>Cellvibrionales</taxon>
        <taxon>Spongiibacteraceae</taxon>
        <taxon>Spongiibacter</taxon>
    </lineage>
</organism>
<sequence length="250" mass="28225">MPDRNFDGIAARFHHNIYGNPKGQLRLALCQRELSARLGDFLSAPRRVWDAGGGIGQMSAWFLEAGHQVYLNDLSSEMLALAKDSLHSHLGDRLELECTAIQSVEHSNFDLTCCHAVLEWVDDAPALLQALHRGLRPGGYLSLMFYNLNALVINNMVKGNLYKLRDEDFAGHPGGLTPPHPRDPEAVLTALRAQGFEIVAKRAVRLSHDLMSRSLRKERSVTDMLEIDWQYGDREPFWALGRYVHVLCRR</sequence>
<evidence type="ECO:0000256" key="1">
    <source>
        <dbReference type="HAMAP-Rule" id="MF_02057"/>
    </source>
</evidence>
<gene>
    <name evidence="1" type="primary">cmoM</name>
    <name evidence="3" type="ORF">HCU74_19535</name>
</gene>
<dbReference type="InterPro" id="IPR033664">
    <property type="entry name" value="Cmo5U_methylTrfase"/>
</dbReference>
<reference evidence="3 4" key="1">
    <citation type="submission" date="2020-04" db="EMBL/GenBank/DDBJ databases">
        <authorList>
            <person name="Yoon J."/>
        </authorList>
    </citation>
    <scope>NUCLEOTIDE SEQUENCE [LARGE SCALE GENOMIC DNA]</scope>
    <source>
        <strain evidence="3 4">KMU-166</strain>
    </source>
</reference>
<feature type="binding site" evidence="1">
    <location>
        <position position="26"/>
    </location>
    <ligand>
        <name>S-adenosyl-L-methionine</name>
        <dbReference type="ChEBI" id="CHEBI:59789"/>
    </ligand>
</feature>
<feature type="binding site" evidence="1">
    <location>
        <begin position="52"/>
        <end position="53"/>
    </location>
    <ligand>
        <name>S-adenosyl-L-methionine</name>
        <dbReference type="ChEBI" id="CHEBI:59789"/>
    </ligand>
</feature>
<dbReference type="InterPro" id="IPR029063">
    <property type="entry name" value="SAM-dependent_MTases_sf"/>
</dbReference>
<dbReference type="InterPro" id="IPR013216">
    <property type="entry name" value="Methyltransf_11"/>
</dbReference>